<dbReference type="AlphaFoldDB" id="A0A9W5YF47"/>
<dbReference type="RefSeq" id="WP_281818672.1">
    <property type="nucleotide sequence ID" value="NZ_BRLB01000018.1"/>
</dbReference>
<comment type="similarity">
    <text evidence="1">Belongs to the ROK (NagC/XylR) family.</text>
</comment>
<proteinExistence type="inferred from homology"/>
<dbReference type="EMBL" id="BRLB01000018">
    <property type="protein sequence ID" value="GKX31536.1"/>
    <property type="molecule type" value="Genomic_DNA"/>
</dbReference>
<name>A0A9W5YF47_9FIRM</name>
<keyword evidence="3" id="KW-1185">Reference proteome</keyword>
<dbReference type="CDD" id="cd23763">
    <property type="entry name" value="ASKHA_ATPase_ROK"/>
    <property type="match status" value="1"/>
</dbReference>
<dbReference type="InterPro" id="IPR043129">
    <property type="entry name" value="ATPase_NBD"/>
</dbReference>
<sequence length="319" mass="35059">MYYIGIDIGGTKISVTISDNKFNIIDKIKFLTDTYKEPEEILDYMVKIIKEISMNNNINIEQISSIGISCGGPLDSKKGIILCPPNLPKWNNINVKKYFETALSLPTYLLNDANACCVAEWKLGVGKGYKNIIFLTFGTGIGAGLVLDNKLYLGTDDQAGEIGHIRIDKNGPLAYGKKGSFESYCSGAGIKNLALIELVKGEIESSRDTLLHNYKKENIDTALIFKLANKKDNFCCEIINKSAYKLGLGLSILIDILNPDLIIIGSIYTRAEKYFKSIIDDVIGEEALPINRKTCKIVPASLGENIGDYAALITSTGNY</sequence>
<dbReference type="PANTHER" id="PTHR18964:SF149">
    <property type="entry name" value="BIFUNCTIONAL UDP-N-ACETYLGLUCOSAMINE 2-EPIMERASE_N-ACETYLMANNOSAMINE KINASE"/>
    <property type="match status" value="1"/>
</dbReference>
<dbReference type="Pfam" id="PF00480">
    <property type="entry name" value="ROK"/>
    <property type="match status" value="1"/>
</dbReference>
<reference evidence="2" key="1">
    <citation type="submission" date="2022-06" db="EMBL/GenBank/DDBJ databases">
        <title>Vallitalea longa sp. nov., an anaerobic bacterium isolated from marine sediment.</title>
        <authorList>
            <person name="Hirano S."/>
            <person name="Terahara T."/>
            <person name="Mori K."/>
            <person name="Hamada M."/>
            <person name="Matsumoto R."/>
            <person name="Kobayashi T."/>
        </authorList>
    </citation>
    <scope>NUCLEOTIDE SEQUENCE</scope>
    <source>
        <strain evidence="2">SH18-1</strain>
    </source>
</reference>
<dbReference type="SUPFAM" id="SSF53067">
    <property type="entry name" value="Actin-like ATPase domain"/>
    <property type="match status" value="1"/>
</dbReference>
<dbReference type="InterPro" id="IPR000600">
    <property type="entry name" value="ROK"/>
</dbReference>
<evidence type="ECO:0000256" key="1">
    <source>
        <dbReference type="ARBA" id="ARBA00006479"/>
    </source>
</evidence>
<accession>A0A9W5YF47</accession>
<evidence type="ECO:0000313" key="2">
    <source>
        <dbReference type="EMBL" id="GKX31536.1"/>
    </source>
</evidence>
<comment type="caution">
    <text evidence="2">The sequence shown here is derived from an EMBL/GenBank/DDBJ whole genome shotgun (WGS) entry which is preliminary data.</text>
</comment>
<protein>
    <submittedName>
        <fullName evidence="2">Glucokinase</fullName>
    </submittedName>
</protein>
<dbReference type="Proteomes" id="UP001144256">
    <property type="component" value="Unassembled WGS sequence"/>
</dbReference>
<gene>
    <name evidence="2" type="primary">glcK_2</name>
    <name evidence="2" type="ORF">SH1V18_40160</name>
</gene>
<organism evidence="2 3">
    <name type="scientific">Vallitalea longa</name>
    <dbReference type="NCBI Taxonomy" id="2936439"/>
    <lineage>
        <taxon>Bacteria</taxon>
        <taxon>Bacillati</taxon>
        <taxon>Bacillota</taxon>
        <taxon>Clostridia</taxon>
        <taxon>Lachnospirales</taxon>
        <taxon>Vallitaleaceae</taxon>
        <taxon>Vallitalea</taxon>
    </lineage>
</organism>
<dbReference type="PANTHER" id="PTHR18964">
    <property type="entry name" value="ROK (REPRESSOR, ORF, KINASE) FAMILY"/>
    <property type="match status" value="1"/>
</dbReference>
<evidence type="ECO:0000313" key="3">
    <source>
        <dbReference type="Proteomes" id="UP001144256"/>
    </source>
</evidence>
<dbReference type="Gene3D" id="3.30.420.40">
    <property type="match status" value="2"/>
</dbReference>